<keyword evidence="2" id="KW-1185">Reference proteome</keyword>
<organism evidence="1 2">
    <name type="scientific">Corynebacterium pseudopelargi</name>
    <dbReference type="NCBI Taxonomy" id="2080757"/>
    <lineage>
        <taxon>Bacteria</taxon>
        <taxon>Bacillati</taxon>
        <taxon>Actinomycetota</taxon>
        <taxon>Actinomycetes</taxon>
        <taxon>Mycobacteriales</taxon>
        <taxon>Corynebacteriaceae</taxon>
        <taxon>Corynebacterium</taxon>
    </lineage>
</organism>
<proteinExistence type="predicted"/>
<dbReference type="AlphaFoldDB" id="A0A3G6IXJ7"/>
<evidence type="ECO:0000313" key="2">
    <source>
        <dbReference type="Proteomes" id="UP000271426"/>
    </source>
</evidence>
<dbReference type="KEGG" id="cpso:CPPEL_02815"/>
<dbReference type="EMBL" id="CP033898">
    <property type="protein sequence ID" value="AZA08694.1"/>
    <property type="molecule type" value="Genomic_DNA"/>
</dbReference>
<evidence type="ECO:0008006" key="3">
    <source>
        <dbReference type="Google" id="ProtNLM"/>
    </source>
</evidence>
<accession>A0A3G6IXJ7</accession>
<protein>
    <recommendedName>
        <fullName evidence="3">Minor tail protein</fullName>
    </recommendedName>
</protein>
<dbReference type="Proteomes" id="UP000271426">
    <property type="component" value="Chromosome"/>
</dbReference>
<reference evidence="1 2" key="1">
    <citation type="submission" date="2018-11" db="EMBL/GenBank/DDBJ databases">
        <authorList>
            <person name="Kleinhagauer T."/>
            <person name="Glaeser S.P."/>
            <person name="Spergser J."/>
            <person name="Ruckert C."/>
            <person name="Kaempfer P."/>
            <person name="Busse H.-J."/>
        </authorList>
    </citation>
    <scope>NUCLEOTIDE SEQUENCE [LARGE SCALE GENOMIC DNA]</scope>
    <source>
        <strain evidence="1 2">812CH</strain>
    </source>
</reference>
<name>A0A3G6IXJ7_9CORY</name>
<sequence length="396" mass="44913">MRREKVDIRIYGVDGSRWRITGKKGGDQGVWIDQGQVGLVADTPVETIWQSGVGQVGGTFRGMNFAPREISLPVMILDHDGESWESIDSRWRRAWSYTEDSVMELEVEGQARRIGVRLKATPEQHFEESSGHERGASRMLMHLIAGDPLWTSETETQPWVFDGVHWTGSVTVTNPTDMPMWLKWTVTGPASIILPDFSFETREGYPGFEQQHRKIVLPHLRYKWDALVDSDPTHEQLAVVGKPNFWMLLEKPFLYPVPPHTPPTQLPIAVNPLPLLPEVWKRLDVPFDIPVEFLVKMAEILEKMLVGIGLKTLEQFSADQIAAKTREALEQAADWARGIGLIGEWLGQLLDKLSRSRLAELIGDAWGHTWGQAFNLPGAGVQVRMERRWTRPYGLD</sequence>
<gene>
    <name evidence="1" type="ORF">CPPEL_02815</name>
</gene>
<evidence type="ECO:0000313" key="1">
    <source>
        <dbReference type="EMBL" id="AZA08694.1"/>
    </source>
</evidence>